<dbReference type="EMBL" id="JBHMDG010000008">
    <property type="protein sequence ID" value="MFB9312666.1"/>
    <property type="molecule type" value="Genomic_DNA"/>
</dbReference>
<comment type="caution">
    <text evidence="2">The sequence shown here is derived from an EMBL/GenBank/DDBJ whole genome shotgun (WGS) entry which is preliminary data.</text>
</comment>
<feature type="compositionally biased region" description="Basic and acidic residues" evidence="1">
    <location>
        <begin position="1"/>
        <end position="24"/>
    </location>
</feature>
<dbReference type="RefSeq" id="WP_140008162.1">
    <property type="nucleotide sequence ID" value="NZ_JBHMDG010000008.1"/>
</dbReference>
<protein>
    <submittedName>
        <fullName evidence="2">Uncharacterized protein</fullName>
    </submittedName>
</protein>
<gene>
    <name evidence="2" type="ORF">ACFFRI_06380</name>
</gene>
<accession>A0ABV5K7Q5</accession>
<feature type="region of interest" description="Disordered" evidence="1">
    <location>
        <begin position="1"/>
        <end position="59"/>
    </location>
</feature>
<dbReference type="Proteomes" id="UP001589750">
    <property type="component" value="Unassembled WGS sequence"/>
</dbReference>
<name>A0ABV5K7Q5_9ACTN</name>
<evidence type="ECO:0000313" key="2">
    <source>
        <dbReference type="EMBL" id="MFB9312666.1"/>
    </source>
</evidence>
<evidence type="ECO:0000313" key="3">
    <source>
        <dbReference type="Proteomes" id="UP001589750"/>
    </source>
</evidence>
<reference evidence="2 3" key="1">
    <citation type="submission" date="2024-09" db="EMBL/GenBank/DDBJ databases">
        <authorList>
            <person name="Sun Q."/>
            <person name="Mori K."/>
        </authorList>
    </citation>
    <scope>NUCLEOTIDE SEQUENCE [LARGE SCALE GENOMIC DNA]</scope>
    <source>
        <strain evidence="2 3">JCM 9626</strain>
    </source>
</reference>
<organism evidence="2 3">
    <name type="scientific">Nocardioides plantarum</name>
    <dbReference type="NCBI Taxonomy" id="29299"/>
    <lineage>
        <taxon>Bacteria</taxon>
        <taxon>Bacillati</taxon>
        <taxon>Actinomycetota</taxon>
        <taxon>Actinomycetes</taxon>
        <taxon>Propionibacteriales</taxon>
        <taxon>Nocardioidaceae</taxon>
        <taxon>Nocardioides</taxon>
    </lineage>
</organism>
<evidence type="ECO:0000256" key="1">
    <source>
        <dbReference type="SAM" id="MobiDB-lite"/>
    </source>
</evidence>
<keyword evidence="3" id="KW-1185">Reference proteome</keyword>
<proteinExistence type="predicted"/>
<sequence length="59" mass="6383">MTDGPSEKNVDQRAELLPEERAAGSDDTDAQARAILEESQERTDDPEGTRHDSTQTPGG</sequence>
<feature type="compositionally biased region" description="Basic and acidic residues" evidence="1">
    <location>
        <begin position="35"/>
        <end position="53"/>
    </location>
</feature>